<evidence type="ECO:0000313" key="7">
    <source>
        <dbReference type="EMBL" id="RVE76370.1"/>
    </source>
</evidence>
<dbReference type="SMART" id="SM00184">
    <property type="entry name" value="RING"/>
    <property type="match status" value="1"/>
</dbReference>
<keyword evidence="1" id="KW-0479">Metal-binding</keyword>
<dbReference type="PROSITE" id="PS00518">
    <property type="entry name" value="ZF_RING_1"/>
    <property type="match status" value="1"/>
</dbReference>
<dbReference type="Pfam" id="PF13445">
    <property type="entry name" value="zf-RING_UBOX"/>
    <property type="match status" value="1"/>
</dbReference>
<dbReference type="GO" id="GO:0008270">
    <property type="term" value="F:zinc ion binding"/>
    <property type="evidence" value="ECO:0007669"/>
    <property type="project" value="UniProtKB-KW"/>
</dbReference>
<evidence type="ECO:0000256" key="2">
    <source>
        <dbReference type="ARBA" id="ARBA00022771"/>
    </source>
</evidence>
<dbReference type="SUPFAM" id="SSF57845">
    <property type="entry name" value="B-box zinc-binding domain"/>
    <property type="match status" value="1"/>
</dbReference>
<dbReference type="PANTHER" id="PTHR25465">
    <property type="entry name" value="B-BOX DOMAIN CONTAINING"/>
    <property type="match status" value="1"/>
</dbReference>
<dbReference type="AlphaFoldDB" id="A0A437DNC9"/>
<keyword evidence="2 4" id="KW-0863">Zinc-finger</keyword>
<reference evidence="7 8" key="1">
    <citation type="submission" date="2018-11" db="EMBL/GenBank/DDBJ databases">
        <authorList>
            <person name="Lopez-Roques C."/>
            <person name="Donnadieu C."/>
            <person name="Bouchez O."/>
            <person name="Klopp C."/>
            <person name="Cabau C."/>
            <person name="Zahm M."/>
        </authorList>
    </citation>
    <scope>NUCLEOTIDE SEQUENCE [LARGE SCALE GENOMIC DNA]</scope>
    <source>
        <strain evidence="7">RS831</strain>
        <tissue evidence="7">Whole body</tissue>
    </source>
</reference>
<dbReference type="Gene3D" id="3.30.40.10">
    <property type="entry name" value="Zinc/RING finger domain, C3HC4 (zinc finger)"/>
    <property type="match status" value="1"/>
</dbReference>
<evidence type="ECO:0000256" key="4">
    <source>
        <dbReference type="PROSITE-ProRule" id="PRU00175"/>
    </source>
</evidence>
<evidence type="ECO:0000313" key="8">
    <source>
        <dbReference type="Proteomes" id="UP000283210"/>
    </source>
</evidence>
<dbReference type="SUPFAM" id="SSF57850">
    <property type="entry name" value="RING/U-box"/>
    <property type="match status" value="1"/>
</dbReference>
<feature type="domain" description="RING-type" evidence="6">
    <location>
        <begin position="19"/>
        <end position="58"/>
    </location>
</feature>
<keyword evidence="3" id="KW-0862">Zinc</keyword>
<sequence length="540" mass="60052">MMAEEVESPLCSLEEELTCSICLSPFDCPVTIPCGHNFCQECLLASWEDCTFSCPQCRTIFPIRPELKKNTVLSSVVEAFKLKSSTIPTEKETKAEEPSKPEEQHVVLCDTCMQAEASKTCLTCMASYCEEHLRPHRENPTFRVHQLIEPVGDLSEHICTEHHKLMEHFCTEHQRLICSSCLQQLHKSCSFSSPEEQRSLKENDFQAKLSLLNEKIERTDRVVLQINDLQSKLKDAALSRKTAMSAAYQQLKDMLAQDERAALHEVDCELEKGRVKLQHFANRFSENNEKMRTARENIDELLGRAQTTTFLQASFELPKVIKFDPYAPRINLDSERVTAAQSFAADLKASLMEILSQPFEARPPLLTSGDDEASGSESEPESTEDEPSDRSAPEQPPKEGGYPGPSTPAPPTVHTIYQQVPVPIYVQPQPSWNKMHHNQFAPSGFSAGRQNFHGEKFKKPSSGKKDMKGTHKPAQKAHQNSGGDRSQAPKSKGEGRKAPSAAGGQKPAAAGPRSTKDGKSGSRPPSAKPPGQQQHPKRNK</sequence>
<dbReference type="InterPro" id="IPR017907">
    <property type="entry name" value="Znf_RING_CS"/>
</dbReference>
<feature type="region of interest" description="Disordered" evidence="5">
    <location>
        <begin position="428"/>
        <end position="540"/>
    </location>
</feature>
<dbReference type="CDD" id="cd16597">
    <property type="entry name" value="RING-HC_TRIM25_C-IV"/>
    <property type="match status" value="1"/>
</dbReference>
<evidence type="ECO:0000259" key="6">
    <source>
        <dbReference type="PROSITE" id="PS50089"/>
    </source>
</evidence>
<evidence type="ECO:0000256" key="1">
    <source>
        <dbReference type="ARBA" id="ARBA00022723"/>
    </source>
</evidence>
<accession>A0A437DNC9</accession>
<keyword evidence="8" id="KW-1185">Reference proteome</keyword>
<name>A0A437DNC9_ORYJA</name>
<feature type="region of interest" description="Disordered" evidence="5">
    <location>
        <begin position="360"/>
        <end position="415"/>
    </location>
</feature>
<protein>
    <recommendedName>
        <fullName evidence="6">RING-type domain-containing protein</fullName>
    </recommendedName>
</protein>
<dbReference type="InterPro" id="IPR013083">
    <property type="entry name" value="Znf_RING/FYVE/PHD"/>
</dbReference>
<feature type="compositionally biased region" description="Acidic residues" evidence="5">
    <location>
        <begin position="369"/>
        <end position="387"/>
    </location>
</feature>
<dbReference type="Proteomes" id="UP000283210">
    <property type="component" value="Chromosome 1"/>
</dbReference>
<proteinExistence type="predicted"/>
<dbReference type="CDD" id="cd19776">
    <property type="entry name" value="Bbox2_TRIM25_C-IV"/>
    <property type="match status" value="1"/>
</dbReference>
<evidence type="ECO:0000256" key="5">
    <source>
        <dbReference type="SAM" id="MobiDB-lite"/>
    </source>
</evidence>
<feature type="compositionally biased region" description="Low complexity" evidence="5">
    <location>
        <begin position="498"/>
        <end position="512"/>
    </location>
</feature>
<dbReference type="PANTHER" id="PTHR25465:SF77">
    <property type="entry name" value="E3 UBIQUITIN_ISG15 LIGASE TRIM25"/>
    <property type="match status" value="1"/>
</dbReference>
<dbReference type="OrthoDB" id="6270329at2759"/>
<dbReference type="PROSITE" id="PS50089">
    <property type="entry name" value="ZF_RING_2"/>
    <property type="match status" value="1"/>
</dbReference>
<dbReference type="InterPro" id="IPR001841">
    <property type="entry name" value="Znf_RING"/>
</dbReference>
<feature type="compositionally biased region" description="Basic and acidic residues" evidence="5">
    <location>
        <begin position="452"/>
        <end position="469"/>
    </location>
</feature>
<dbReference type="InterPro" id="IPR051051">
    <property type="entry name" value="E3_ubiq-ligase_TRIM/RNF"/>
</dbReference>
<reference evidence="7 8" key="2">
    <citation type="submission" date="2019-01" db="EMBL/GenBank/DDBJ databases">
        <title>A chromosome length genome reference of the Java medaka (oryzias javanicus).</title>
        <authorList>
            <person name="Herpin A."/>
            <person name="Takehana Y."/>
            <person name="Naruse K."/>
            <person name="Ansai S."/>
            <person name="Kawaguchi M."/>
        </authorList>
    </citation>
    <scope>NUCLEOTIDE SEQUENCE [LARGE SCALE GENOMIC DNA]</scope>
    <source>
        <strain evidence="7">RS831</strain>
        <tissue evidence="7">Whole body</tissue>
    </source>
</reference>
<gene>
    <name evidence="7" type="ORF">OJAV_G00009610</name>
</gene>
<evidence type="ECO:0000256" key="3">
    <source>
        <dbReference type="ARBA" id="ARBA00022833"/>
    </source>
</evidence>
<dbReference type="EMBL" id="CM012437">
    <property type="protein sequence ID" value="RVE76370.1"/>
    <property type="molecule type" value="Genomic_DNA"/>
</dbReference>
<dbReference type="Gene3D" id="4.10.830.40">
    <property type="match status" value="1"/>
</dbReference>
<dbReference type="InterPro" id="IPR027370">
    <property type="entry name" value="Znf-RING_euk"/>
</dbReference>
<organism evidence="7 8">
    <name type="scientific">Oryzias javanicus</name>
    <name type="common">Javanese ricefish</name>
    <name type="synonym">Aplocheilus javanicus</name>
    <dbReference type="NCBI Taxonomy" id="123683"/>
    <lineage>
        <taxon>Eukaryota</taxon>
        <taxon>Metazoa</taxon>
        <taxon>Chordata</taxon>
        <taxon>Craniata</taxon>
        <taxon>Vertebrata</taxon>
        <taxon>Euteleostomi</taxon>
        <taxon>Actinopterygii</taxon>
        <taxon>Neopterygii</taxon>
        <taxon>Teleostei</taxon>
        <taxon>Neoteleostei</taxon>
        <taxon>Acanthomorphata</taxon>
        <taxon>Ovalentaria</taxon>
        <taxon>Atherinomorphae</taxon>
        <taxon>Beloniformes</taxon>
        <taxon>Adrianichthyidae</taxon>
        <taxon>Oryziinae</taxon>
        <taxon>Oryzias</taxon>
    </lineage>
</organism>